<dbReference type="InterPro" id="IPR011990">
    <property type="entry name" value="TPR-like_helical_dom_sf"/>
</dbReference>
<feature type="transmembrane region" description="Helical" evidence="1">
    <location>
        <begin position="20"/>
        <end position="41"/>
    </location>
</feature>
<sequence>MKDRGSRQRRSPLEWGVRLVLAGAVGWIGYLSVMQSVALVLPDSRIEEAHALAPHNGRIAGRLSQTLYRSGASEADQARAVTIARDALQHDPTAVEAVATLAADAFARGDQAKGERLLAYSQKLSRRDLRTQLMAIELAVAQGDISGALRHYDIALRTKKNAPELLFPVLTSALPDPAIRTELVKTLGGQPKWAAGFIHHAARSEVDPAASAAFFRALQARRVPVPDAAGVAVINRLLAAQLFDDAWAYYAAAHPGSDRRQSRDPAFTNTVEARTVLDWSAVNGTGVSTAILPEAQNGLFDFTVSMGNGGPLLQQLQMLPAGDYVLEGHSIGIEQPARSRPYWIVRCQTGGEIGRVELPNSSQAGGRFQGAIRVPADCPVQMLALVARSTDDIGGVSGQIDRIAIRPAPARTAP</sequence>
<dbReference type="Proteomes" id="UP000052268">
    <property type="component" value="Unassembled WGS sequence"/>
</dbReference>
<evidence type="ECO:0000256" key="1">
    <source>
        <dbReference type="SAM" id="Phobius"/>
    </source>
</evidence>
<dbReference type="RefSeq" id="WP_059153572.1">
    <property type="nucleotide sequence ID" value="NZ_KQ130461.1"/>
</dbReference>
<dbReference type="Gene3D" id="1.25.40.10">
    <property type="entry name" value="Tetratricopeptide repeat domain"/>
    <property type="match status" value="1"/>
</dbReference>
<dbReference type="AlphaFoldDB" id="A0A0J7XG39"/>
<name>A0A0J7XG39_9SPHN</name>
<keyword evidence="1" id="KW-0472">Membrane</keyword>
<organism evidence="2 3">
    <name type="scientific">Novosphingobium barchaimii LL02</name>
    <dbReference type="NCBI Taxonomy" id="1114963"/>
    <lineage>
        <taxon>Bacteria</taxon>
        <taxon>Pseudomonadati</taxon>
        <taxon>Pseudomonadota</taxon>
        <taxon>Alphaproteobacteria</taxon>
        <taxon>Sphingomonadales</taxon>
        <taxon>Sphingomonadaceae</taxon>
        <taxon>Novosphingobium</taxon>
    </lineage>
</organism>
<proteinExistence type="predicted"/>
<accession>A0A0J7XG39</accession>
<dbReference type="EMBL" id="JACU01000015">
    <property type="protein sequence ID" value="KMS50669.1"/>
    <property type="molecule type" value="Genomic_DNA"/>
</dbReference>
<keyword evidence="1" id="KW-1133">Transmembrane helix</keyword>
<keyword evidence="1" id="KW-0812">Transmembrane</keyword>
<dbReference type="PATRIC" id="fig|1114963.3.peg.4868"/>
<evidence type="ECO:0008006" key="4">
    <source>
        <dbReference type="Google" id="ProtNLM"/>
    </source>
</evidence>
<evidence type="ECO:0000313" key="3">
    <source>
        <dbReference type="Proteomes" id="UP000052268"/>
    </source>
</evidence>
<evidence type="ECO:0000313" key="2">
    <source>
        <dbReference type="EMBL" id="KMS50669.1"/>
    </source>
</evidence>
<keyword evidence="3" id="KW-1185">Reference proteome</keyword>
<dbReference type="OrthoDB" id="7400976at2"/>
<reference evidence="2 3" key="1">
    <citation type="journal article" date="2015" name="G3 (Bethesda)">
        <title>Insights into Ongoing Evolution of the Hexachlorocyclohexane Catabolic Pathway from Comparative Genomics of Ten Sphingomonadaceae Strains.</title>
        <authorList>
            <person name="Pearce S.L."/>
            <person name="Oakeshott J.G."/>
            <person name="Pandey G."/>
        </authorList>
    </citation>
    <scope>NUCLEOTIDE SEQUENCE [LARGE SCALE GENOMIC DNA]</scope>
    <source>
        <strain evidence="2 3">LL02</strain>
    </source>
</reference>
<gene>
    <name evidence="2" type="ORF">V474_06110</name>
</gene>
<comment type="caution">
    <text evidence="2">The sequence shown here is derived from an EMBL/GenBank/DDBJ whole genome shotgun (WGS) entry which is preliminary data.</text>
</comment>
<protein>
    <recommendedName>
        <fullName evidence="4">Tetratricopeptide repeat protein</fullName>
    </recommendedName>
</protein>
<dbReference type="SUPFAM" id="SSF48452">
    <property type="entry name" value="TPR-like"/>
    <property type="match status" value="1"/>
</dbReference>